<reference evidence="2" key="1">
    <citation type="journal article" date="2017" name="Genome Biol.">
        <title>Comparative genomics reveals high biological diversity and specific adaptations in the industrially and medically important fungal genus Aspergillus.</title>
        <authorList>
            <person name="de Vries R.P."/>
            <person name="Riley R."/>
            <person name="Wiebenga A."/>
            <person name="Aguilar-Osorio G."/>
            <person name="Amillis S."/>
            <person name="Uchima C.A."/>
            <person name="Anderluh G."/>
            <person name="Asadollahi M."/>
            <person name="Askin M."/>
            <person name="Barry K."/>
            <person name="Battaglia E."/>
            <person name="Bayram O."/>
            <person name="Benocci T."/>
            <person name="Braus-Stromeyer S.A."/>
            <person name="Caldana C."/>
            <person name="Canovas D."/>
            <person name="Cerqueira G.C."/>
            <person name="Chen F."/>
            <person name="Chen W."/>
            <person name="Choi C."/>
            <person name="Clum A."/>
            <person name="Dos Santos R.A."/>
            <person name="Damasio A.R."/>
            <person name="Diallinas G."/>
            <person name="Emri T."/>
            <person name="Fekete E."/>
            <person name="Flipphi M."/>
            <person name="Freyberg S."/>
            <person name="Gallo A."/>
            <person name="Gournas C."/>
            <person name="Habgood R."/>
            <person name="Hainaut M."/>
            <person name="Harispe M.L."/>
            <person name="Henrissat B."/>
            <person name="Hilden K.S."/>
            <person name="Hope R."/>
            <person name="Hossain A."/>
            <person name="Karabika E."/>
            <person name="Karaffa L."/>
            <person name="Karanyi Z."/>
            <person name="Krasevec N."/>
            <person name="Kuo A."/>
            <person name="Kusch H."/>
            <person name="LaButti K."/>
            <person name="Lagendijk E.L."/>
            <person name="Lapidus A."/>
            <person name="Levasseur A."/>
            <person name="Lindquist E."/>
            <person name="Lipzen A."/>
            <person name="Logrieco A.F."/>
            <person name="MacCabe A."/>
            <person name="Maekelae M.R."/>
            <person name="Malavazi I."/>
            <person name="Melin P."/>
            <person name="Meyer V."/>
            <person name="Mielnichuk N."/>
            <person name="Miskei M."/>
            <person name="Molnar A.P."/>
            <person name="Mule G."/>
            <person name="Ngan C.Y."/>
            <person name="Orejas M."/>
            <person name="Orosz E."/>
            <person name="Ouedraogo J.P."/>
            <person name="Overkamp K.M."/>
            <person name="Park H.-S."/>
            <person name="Perrone G."/>
            <person name="Piumi F."/>
            <person name="Punt P.J."/>
            <person name="Ram A.F."/>
            <person name="Ramon A."/>
            <person name="Rauscher S."/>
            <person name="Record E."/>
            <person name="Riano-Pachon D.M."/>
            <person name="Robert V."/>
            <person name="Roehrig J."/>
            <person name="Ruller R."/>
            <person name="Salamov A."/>
            <person name="Salih N.S."/>
            <person name="Samson R.A."/>
            <person name="Sandor E."/>
            <person name="Sanguinetti M."/>
            <person name="Schuetze T."/>
            <person name="Sepcic K."/>
            <person name="Shelest E."/>
            <person name="Sherlock G."/>
            <person name="Sophianopoulou V."/>
            <person name="Squina F.M."/>
            <person name="Sun H."/>
            <person name="Susca A."/>
            <person name="Todd R.B."/>
            <person name="Tsang A."/>
            <person name="Unkles S.E."/>
            <person name="van de Wiele N."/>
            <person name="van Rossen-Uffink D."/>
            <person name="Oliveira J.V."/>
            <person name="Vesth T.C."/>
            <person name="Visser J."/>
            <person name="Yu J.-H."/>
            <person name="Zhou M."/>
            <person name="Andersen M.R."/>
            <person name="Archer D.B."/>
            <person name="Baker S.E."/>
            <person name="Benoit I."/>
            <person name="Brakhage A.A."/>
            <person name="Braus G.H."/>
            <person name="Fischer R."/>
            <person name="Frisvad J.C."/>
            <person name="Goldman G.H."/>
            <person name="Houbraken J."/>
            <person name="Oakley B."/>
            <person name="Pocsi I."/>
            <person name="Scazzocchio C."/>
            <person name="Seiboth B."/>
            <person name="vanKuyk P.A."/>
            <person name="Wortman J."/>
            <person name="Dyer P.S."/>
            <person name="Grigoriev I.V."/>
        </authorList>
    </citation>
    <scope>NUCLEOTIDE SEQUENCE [LARGE SCALE GENOMIC DNA]</scope>
    <source>
        <strain evidence="2">ATCC 16872 / CBS 172.66 / WB 5094</strain>
    </source>
</reference>
<accession>A0A1L9X210</accession>
<protein>
    <submittedName>
        <fullName evidence="1">Uncharacterized protein</fullName>
    </submittedName>
</protein>
<dbReference type="OrthoDB" id="429932at2759"/>
<dbReference type="Proteomes" id="UP000184546">
    <property type="component" value="Unassembled WGS sequence"/>
</dbReference>
<proteinExistence type="predicted"/>
<dbReference type="RefSeq" id="XP_020058879.1">
    <property type="nucleotide sequence ID" value="XM_020204832.1"/>
</dbReference>
<dbReference type="EMBL" id="KV878973">
    <property type="protein sequence ID" value="OJK02540.1"/>
    <property type="molecule type" value="Genomic_DNA"/>
</dbReference>
<keyword evidence="2" id="KW-1185">Reference proteome</keyword>
<gene>
    <name evidence="1" type="ORF">ASPACDRAFT_76936</name>
</gene>
<sequence>MYGSNQVWILDTGIGHSHGSFGYLLIGMDLGFSGPVWLAHGRTNCIILSCTYLGAYG</sequence>
<evidence type="ECO:0000313" key="2">
    <source>
        <dbReference type="Proteomes" id="UP000184546"/>
    </source>
</evidence>
<dbReference type="AlphaFoldDB" id="A0A1L9X210"/>
<dbReference type="VEuPathDB" id="FungiDB:ASPACDRAFT_76936"/>
<dbReference type="GeneID" id="30978646"/>
<organism evidence="1 2">
    <name type="scientific">Aspergillus aculeatus (strain ATCC 16872 / CBS 172.66 / WB 5094)</name>
    <dbReference type="NCBI Taxonomy" id="690307"/>
    <lineage>
        <taxon>Eukaryota</taxon>
        <taxon>Fungi</taxon>
        <taxon>Dikarya</taxon>
        <taxon>Ascomycota</taxon>
        <taxon>Pezizomycotina</taxon>
        <taxon>Eurotiomycetes</taxon>
        <taxon>Eurotiomycetidae</taxon>
        <taxon>Eurotiales</taxon>
        <taxon>Aspergillaceae</taxon>
        <taxon>Aspergillus</taxon>
        <taxon>Aspergillus subgen. Circumdati</taxon>
    </lineage>
</organism>
<name>A0A1L9X210_ASPA1</name>
<evidence type="ECO:0000313" key="1">
    <source>
        <dbReference type="EMBL" id="OJK02540.1"/>
    </source>
</evidence>